<accession>A0A498HNT1</accession>
<reference evidence="2 3" key="1">
    <citation type="submission" date="2018-10" db="EMBL/GenBank/DDBJ databases">
        <title>A high-quality apple genome assembly.</title>
        <authorList>
            <person name="Hu J."/>
        </authorList>
    </citation>
    <scope>NUCLEOTIDE SEQUENCE [LARGE SCALE GENOMIC DNA]</scope>
    <source>
        <strain evidence="3">cv. HFTH1</strain>
        <tissue evidence="2">Young leaf</tissue>
    </source>
</reference>
<feature type="transmembrane region" description="Helical" evidence="1">
    <location>
        <begin position="6"/>
        <end position="28"/>
    </location>
</feature>
<proteinExistence type="predicted"/>
<evidence type="ECO:0000313" key="3">
    <source>
        <dbReference type="Proteomes" id="UP000290289"/>
    </source>
</evidence>
<keyword evidence="1" id="KW-0812">Transmembrane</keyword>
<comment type="caution">
    <text evidence="2">The sequence shown here is derived from an EMBL/GenBank/DDBJ whole genome shotgun (WGS) entry which is preliminary data.</text>
</comment>
<keyword evidence="1" id="KW-0472">Membrane</keyword>
<dbReference type="AlphaFoldDB" id="A0A498HNT1"/>
<evidence type="ECO:0000313" key="2">
    <source>
        <dbReference type="EMBL" id="RXH73116.1"/>
    </source>
</evidence>
<name>A0A498HNT1_MALDO</name>
<protein>
    <submittedName>
        <fullName evidence="2">Uncharacterized protein</fullName>
    </submittedName>
</protein>
<dbReference type="EMBL" id="RDQH01000341">
    <property type="protein sequence ID" value="RXH73116.1"/>
    <property type="molecule type" value="Genomic_DNA"/>
</dbReference>
<keyword evidence="1" id="KW-1133">Transmembrane helix</keyword>
<keyword evidence="3" id="KW-1185">Reference proteome</keyword>
<dbReference type="Proteomes" id="UP000290289">
    <property type="component" value="Chromosome 15"/>
</dbReference>
<gene>
    <name evidence="2" type="ORF">DVH24_012800</name>
</gene>
<dbReference type="STRING" id="3750.A0A498HNT1"/>
<evidence type="ECO:0000256" key="1">
    <source>
        <dbReference type="SAM" id="Phobius"/>
    </source>
</evidence>
<organism evidence="2 3">
    <name type="scientific">Malus domestica</name>
    <name type="common">Apple</name>
    <name type="synonym">Pyrus malus</name>
    <dbReference type="NCBI Taxonomy" id="3750"/>
    <lineage>
        <taxon>Eukaryota</taxon>
        <taxon>Viridiplantae</taxon>
        <taxon>Streptophyta</taxon>
        <taxon>Embryophyta</taxon>
        <taxon>Tracheophyta</taxon>
        <taxon>Spermatophyta</taxon>
        <taxon>Magnoliopsida</taxon>
        <taxon>eudicotyledons</taxon>
        <taxon>Gunneridae</taxon>
        <taxon>Pentapetalae</taxon>
        <taxon>rosids</taxon>
        <taxon>fabids</taxon>
        <taxon>Rosales</taxon>
        <taxon>Rosaceae</taxon>
        <taxon>Amygdaloideae</taxon>
        <taxon>Maleae</taxon>
        <taxon>Malus</taxon>
    </lineage>
</organism>
<sequence length="72" mass="8344">MIQKFLGTWLPTVMTASFAFTLPVLSIINDYSDRNFRSEHETLKGSSNNLHHVLLYRYTQLNILSACAHRLF</sequence>